<proteinExistence type="predicted"/>
<evidence type="ECO:0000313" key="2">
    <source>
        <dbReference type="Proteomes" id="UP000460718"/>
    </source>
</evidence>
<gene>
    <name evidence="1" type="ORF">PF011_g16466</name>
</gene>
<dbReference type="Proteomes" id="UP000460718">
    <property type="component" value="Unassembled WGS sequence"/>
</dbReference>
<dbReference type="AlphaFoldDB" id="A0A6A3JKH8"/>
<dbReference type="EMBL" id="QXFW01001180">
    <property type="protein sequence ID" value="KAE8995101.1"/>
    <property type="molecule type" value="Genomic_DNA"/>
</dbReference>
<name>A0A6A3JKH8_9STRA</name>
<accession>A0A6A3JKH8</accession>
<protein>
    <submittedName>
        <fullName evidence="1">Uncharacterized protein</fullName>
    </submittedName>
</protein>
<comment type="caution">
    <text evidence="1">The sequence shown here is derived from an EMBL/GenBank/DDBJ whole genome shotgun (WGS) entry which is preliminary data.</text>
</comment>
<evidence type="ECO:0000313" key="1">
    <source>
        <dbReference type="EMBL" id="KAE8995101.1"/>
    </source>
</evidence>
<sequence length="50" mass="5080">MASATAACAGLFLPIACVSSSLIFGLLRNYYFAAGCGAPRALRPTNNGEA</sequence>
<organism evidence="1 2">
    <name type="scientific">Phytophthora fragariae</name>
    <dbReference type="NCBI Taxonomy" id="53985"/>
    <lineage>
        <taxon>Eukaryota</taxon>
        <taxon>Sar</taxon>
        <taxon>Stramenopiles</taxon>
        <taxon>Oomycota</taxon>
        <taxon>Peronosporomycetes</taxon>
        <taxon>Peronosporales</taxon>
        <taxon>Peronosporaceae</taxon>
        <taxon>Phytophthora</taxon>
    </lineage>
</organism>
<reference evidence="1 2" key="1">
    <citation type="submission" date="2018-09" db="EMBL/GenBank/DDBJ databases">
        <title>Genomic investigation of the strawberry pathogen Phytophthora fragariae indicates pathogenicity is determined by transcriptional variation in three key races.</title>
        <authorList>
            <person name="Adams T.M."/>
            <person name="Armitage A.D."/>
            <person name="Sobczyk M.K."/>
            <person name="Bates H.J."/>
            <person name="Dunwell J.M."/>
            <person name="Nellist C.F."/>
            <person name="Harrison R.J."/>
        </authorList>
    </citation>
    <scope>NUCLEOTIDE SEQUENCE [LARGE SCALE GENOMIC DNA]</scope>
    <source>
        <strain evidence="1 2">SCRP245</strain>
    </source>
</reference>